<dbReference type="GO" id="GO:0016787">
    <property type="term" value="F:hydrolase activity"/>
    <property type="evidence" value="ECO:0007669"/>
    <property type="project" value="UniProtKB-KW"/>
</dbReference>
<evidence type="ECO:0000256" key="8">
    <source>
        <dbReference type="ARBA" id="ARBA00023136"/>
    </source>
</evidence>
<sequence>MATFKKSLIVKGGLKAGLFAFCSTISLSAGGGFVLAQTETASTVSDDVIVVTARRRDESLLDVPIAVTAISGDQLAQQGVQDITYLSQSVPNLTLEVSRGTNSTLTAFIRGVGQQDPVAGFEAGVGIYVDDIYLNRPQVAVLDVYDVERIEVLRGPQGTLYGRNSVGGAVKYVTKRLGDDPMLRLRASGGTFGQFDIIGTAEAPLSDTLAVGGSVAYFSRNGFGENLTTGAENYNKDVLAFRASAEFDNDKVFVRLAGDYLKDDSNPKGGHRLIPGLLSGAPVLDDVFDSRGGITGENEAETYGAAMHVEIALNEQWTLKNIAAWRQDDNIQQIDFDALPSVDVDVPVIYENEQFTEELQLLYEGDVLAGVLGQTFIGGNTPPFGGTTSTLIATTSDFSGEETFTDFSPRVSLSWSPNGDHNLYASYSQGFKGGSFDPRGQSSAVTIDFDGDGDVDDADIFEFFLFEPEEVDSYEVGWKARFAEGRITSNLAVFYADYTNVQIPGSQGGTDPLTGAPTFIGVTTNAGGAEFIGVEWEGTALIAQDTFASGDSFSIAWGGGWIDADYTEFLVGRPMKKFLFAILVLIGVGALIAGGIYWQAQQGVSAAELEARYATSVDRFVDIAGARVRIREEGDPSAPPLVLIHGFTHSLETWDGWAEALKPEYRVIRYDLLGHGLTGPDPRQRYAPAERAAFLGDIFDVLGIKSAAVAGNSLGGLAAWRFASDNPERVNALILISPGAYPLNGVSDEPAEIPATMKAYLLTAPEAGVRASAELIYADDNKVTERRVAVMRDMIQRKGNGAAMIDSLEEFTLPDPSSALARIEAPTLILWGEGDILIPIEQGRQIEQAIPNAQLIAYPGVGHAAQEEAPVETVADAIAFLNDYGAVAGPALNK</sequence>
<evidence type="ECO:0000256" key="6">
    <source>
        <dbReference type="ARBA" id="ARBA00023065"/>
    </source>
</evidence>
<keyword evidence="4 10" id="KW-0812">Transmembrane</keyword>
<evidence type="ECO:0000256" key="10">
    <source>
        <dbReference type="SAM" id="Phobius"/>
    </source>
</evidence>
<dbReference type="SUPFAM" id="SSF56935">
    <property type="entry name" value="Porins"/>
    <property type="match status" value="1"/>
</dbReference>
<keyword evidence="6" id="KW-0406">Ion transport</keyword>
<dbReference type="Gene3D" id="3.40.50.1820">
    <property type="entry name" value="alpha/beta hydrolase"/>
    <property type="match status" value="1"/>
</dbReference>
<evidence type="ECO:0000313" key="15">
    <source>
        <dbReference type="Proteomes" id="UP001642464"/>
    </source>
</evidence>
<evidence type="ECO:0000313" key="14">
    <source>
        <dbReference type="EMBL" id="CAK9042094.1"/>
    </source>
</evidence>
<feature type="domain" description="TonB-dependent receptor plug" evidence="13">
    <location>
        <begin position="60"/>
        <end position="169"/>
    </location>
</feature>
<keyword evidence="15" id="KW-1185">Reference proteome</keyword>
<evidence type="ECO:0000259" key="11">
    <source>
        <dbReference type="Pfam" id="PF00561"/>
    </source>
</evidence>
<evidence type="ECO:0000256" key="7">
    <source>
        <dbReference type="ARBA" id="ARBA00023077"/>
    </source>
</evidence>
<keyword evidence="7" id="KW-0798">TonB box</keyword>
<protein>
    <submittedName>
        <fullName evidence="14">Aminoacrylate hydrolase RutD (Aminohydrolase)</fullName>
    </submittedName>
</protein>
<name>A0ABP0LUB1_9DINO</name>
<feature type="transmembrane region" description="Helical" evidence="10">
    <location>
        <begin position="578"/>
        <end position="598"/>
    </location>
</feature>
<dbReference type="Pfam" id="PF07715">
    <property type="entry name" value="Plug"/>
    <property type="match status" value="1"/>
</dbReference>
<feature type="domain" description="TonB-dependent receptor-like beta-barrel" evidence="12">
    <location>
        <begin position="398"/>
        <end position="567"/>
    </location>
</feature>
<accession>A0ABP0LUB1</accession>
<evidence type="ECO:0000256" key="3">
    <source>
        <dbReference type="ARBA" id="ARBA00022496"/>
    </source>
</evidence>
<dbReference type="PANTHER" id="PTHR32552">
    <property type="entry name" value="FERRICHROME IRON RECEPTOR-RELATED"/>
    <property type="match status" value="1"/>
</dbReference>
<dbReference type="InterPro" id="IPR012910">
    <property type="entry name" value="Plug_dom"/>
</dbReference>
<dbReference type="PROSITE" id="PS52016">
    <property type="entry name" value="TONB_DEPENDENT_REC_3"/>
    <property type="match status" value="1"/>
</dbReference>
<dbReference type="PRINTS" id="PR00111">
    <property type="entry name" value="ABHYDROLASE"/>
</dbReference>
<keyword evidence="3" id="KW-0410">Iron transport</keyword>
<organism evidence="14 15">
    <name type="scientific">Durusdinium trenchii</name>
    <dbReference type="NCBI Taxonomy" id="1381693"/>
    <lineage>
        <taxon>Eukaryota</taxon>
        <taxon>Sar</taxon>
        <taxon>Alveolata</taxon>
        <taxon>Dinophyceae</taxon>
        <taxon>Suessiales</taxon>
        <taxon>Symbiodiniaceae</taxon>
        <taxon>Durusdinium</taxon>
    </lineage>
</organism>
<keyword evidence="8 10" id="KW-0472">Membrane</keyword>
<evidence type="ECO:0000256" key="2">
    <source>
        <dbReference type="ARBA" id="ARBA00022448"/>
    </source>
</evidence>
<dbReference type="EMBL" id="CAXAMM010017779">
    <property type="protein sequence ID" value="CAK9042094.1"/>
    <property type="molecule type" value="Genomic_DNA"/>
</dbReference>
<dbReference type="Gene3D" id="2.40.170.20">
    <property type="entry name" value="TonB-dependent receptor, beta-barrel domain"/>
    <property type="match status" value="2"/>
</dbReference>
<evidence type="ECO:0000259" key="13">
    <source>
        <dbReference type="Pfam" id="PF07715"/>
    </source>
</evidence>
<keyword evidence="5" id="KW-0408">Iron</keyword>
<evidence type="ECO:0000256" key="4">
    <source>
        <dbReference type="ARBA" id="ARBA00022692"/>
    </source>
</evidence>
<gene>
    <name evidence="14" type="ORF">SCF082_LOCUS24267</name>
</gene>
<reference evidence="14 15" key="1">
    <citation type="submission" date="2024-02" db="EMBL/GenBank/DDBJ databases">
        <authorList>
            <person name="Chen Y."/>
            <person name="Shah S."/>
            <person name="Dougan E. K."/>
            <person name="Thang M."/>
            <person name="Chan C."/>
        </authorList>
    </citation>
    <scope>NUCLEOTIDE SEQUENCE [LARGE SCALE GENOMIC DNA]</scope>
</reference>
<dbReference type="InterPro" id="IPR039426">
    <property type="entry name" value="TonB-dep_rcpt-like"/>
</dbReference>
<keyword evidence="9" id="KW-0998">Cell outer membrane</keyword>
<proteinExistence type="predicted"/>
<dbReference type="InterPro" id="IPR036942">
    <property type="entry name" value="Beta-barrel_TonB_sf"/>
</dbReference>
<dbReference type="Pfam" id="PF00593">
    <property type="entry name" value="TonB_dep_Rec_b-barrel"/>
    <property type="match status" value="1"/>
</dbReference>
<dbReference type="PROSITE" id="PS00018">
    <property type="entry name" value="EF_HAND_1"/>
    <property type="match status" value="1"/>
</dbReference>
<dbReference type="InterPro" id="IPR000531">
    <property type="entry name" value="Beta-barrel_TonB"/>
</dbReference>
<dbReference type="SUPFAM" id="SSF53474">
    <property type="entry name" value="alpha/beta-Hydrolases"/>
    <property type="match status" value="1"/>
</dbReference>
<dbReference type="InterPro" id="IPR018247">
    <property type="entry name" value="EF_Hand_1_Ca_BS"/>
</dbReference>
<comment type="caution">
    <text evidence="14">The sequence shown here is derived from an EMBL/GenBank/DDBJ whole genome shotgun (WGS) entry which is preliminary data.</text>
</comment>
<keyword evidence="10" id="KW-1133">Transmembrane helix</keyword>
<evidence type="ECO:0000256" key="1">
    <source>
        <dbReference type="ARBA" id="ARBA00004571"/>
    </source>
</evidence>
<keyword evidence="2" id="KW-0813">Transport</keyword>
<feature type="domain" description="AB hydrolase-1" evidence="11">
    <location>
        <begin position="639"/>
        <end position="870"/>
    </location>
</feature>
<dbReference type="InterPro" id="IPR037066">
    <property type="entry name" value="Plug_dom_sf"/>
</dbReference>
<evidence type="ECO:0000259" key="12">
    <source>
        <dbReference type="Pfam" id="PF00593"/>
    </source>
</evidence>
<dbReference type="InterPro" id="IPR000073">
    <property type="entry name" value="AB_hydrolase_1"/>
</dbReference>
<dbReference type="InterPro" id="IPR029058">
    <property type="entry name" value="AB_hydrolase_fold"/>
</dbReference>
<dbReference type="Proteomes" id="UP001642464">
    <property type="component" value="Unassembled WGS sequence"/>
</dbReference>
<dbReference type="Pfam" id="PF00561">
    <property type="entry name" value="Abhydrolase_1"/>
    <property type="match status" value="1"/>
</dbReference>
<dbReference type="PANTHER" id="PTHR32552:SF81">
    <property type="entry name" value="TONB-DEPENDENT OUTER MEMBRANE RECEPTOR"/>
    <property type="match status" value="1"/>
</dbReference>
<keyword evidence="14" id="KW-0378">Hydrolase</keyword>
<comment type="subcellular location">
    <subcellularLocation>
        <location evidence="1">Cell outer membrane</location>
        <topology evidence="1">Multi-pass membrane protein</topology>
    </subcellularLocation>
</comment>
<dbReference type="Gene3D" id="2.170.130.10">
    <property type="entry name" value="TonB-dependent receptor, plug domain"/>
    <property type="match status" value="1"/>
</dbReference>
<evidence type="ECO:0000256" key="5">
    <source>
        <dbReference type="ARBA" id="ARBA00023004"/>
    </source>
</evidence>
<evidence type="ECO:0000256" key="9">
    <source>
        <dbReference type="ARBA" id="ARBA00023237"/>
    </source>
</evidence>